<sequence length="363" mass="39319">MSPRTIVFAAGGTAGHIEPALAVAKEWRRRFPSDECIFIGTQEGLENTLIPQSGFALKNITKVVMPRRLDLDLITFPLHIWKSVRQARRISRGASLIIGFGGYVSASAYLAGRQEKIPLVIHDSNAKIGWANRLGSYLTKNLAVSREVRDSRFSNATVTGLPLRADVQEAITQSESDWAGARLRAKKTMGWETAPHTLLILGGSQGSFWLNNEIASVLPQLQEMNISILHAVGAKNSLPASTGNYRAVSYIQDMASAYLAADLVISRSGAATCSEIEALGRFALFIPLSIGNGEQALNAKNLVDSSRATIVSQKSFSGQWLLSNLPALLAKVHSVPMNGLSDDRDAARKIANMMESAMKKEGM</sequence>
<evidence type="ECO:0000256" key="8">
    <source>
        <dbReference type="ARBA" id="ARBA00023306"/>
    </source>
</evidence>
<keyword evidence="4" id="KW-0808">Transferase</keyword>
<dbReference type="GO" id="GO:0051301">
    <property type="term" value="P:cell division"/>
    <property type="evidence" value="ECO:0007669"/>
    <property type="project" value="UniProtKB-KW"/>
</dbReference>
<dbReference type="GO" id="GO:0008360">
    <property type="term" value="P:regulation of cell shape"/>
    <property type="evidence" value="ECO:0007669"/>
    <property type="project" value="UniProtKB-KW"/>
</dbReference>
<name>A0A6J6L4G3_9ZZZZ</name>
<dbReference type="InterPro" id="IPR004276">
    <property type="entry name" value="GlycoTrans_28_N"/>
</dbReference>
<evidence type="ECO:0000256" key="5">
    <source>
        <dbReference type="ARBA" id="ARBA00022960"/>
    </source>
</evidence>
<evidence type="ECO:0000256" key="4">
    <source>
        <dbReference type="ARBA" id="ARBA00022679"/>
    </source>
</evidence>
<dbReference type="GO" id="GO:0005975">
    <property type="term" value="P:carbohydrate metabolic process"/>
    <property type="evidence" value="ECO:0007669"/>
    <property type="project" value="InterPro"/>
</dbReference>
<keyword evidence="3" id="KW-0328">Glycosyltransferase</keyword>
<accession>A0A6J6L4G3</accession>
<dbReference type="InterPro" id="IPR007235">
    <property type="entry name" value="Glyco_trans_28_C"/>
</dbReference>
<dbReference type="Pfam" id="PF03033">
    <property type="entry name" value="Glyco_transf_28"/>
    <property type="match status" value="1"/>
</dbReference>
<proteinExistence type="inferred from homology"/>
<dbReference type="SUPFAM" id="SSF53756">
    <property type="entry name" value="UDP-Glycosyltransferase/glycogen phosphorylase"/>
    <property type="match status" value="1"/>
</dbReference>
<evidence type="ECO:0000259" key="10">
    <source>
        <dbReference type="Pfam" id="PF03033"/>
    </source>
</evidence>
<dbReference type="InterPro" id="IPR006009">
    <property type="entry name" value="GlcNAc_MurG"/>
</dbReference>
<dbReference type="Pfam" id="PF04101">
    <property type="entry name" value="Glyco_tran_28_C"/>
    <property type="match status" value="1"/>
</dbReference>
<evidence type="ECO:0000259" key="11">
    <source>
        <dbReference type="Pfam" id="PF04101"/>
    </source>
</evidence>
<evidence type="ECO:0000256" key="3">
    <source>
        <dbReference type="ARBA" id="ARBA00022676"/>
    </source>
</evidence>
<keyword evidence="1" id="KW-1003">Cell membrane</keyword>
<dbReference type="EMBL" id="CAEZWS010000004">
    <property type="protein sequence ID" value="CAB4656582.1"/>
    <property type="molecule type" value="Genomic_DNA"/>
</dbReference>
<evidence type="ECO:0000256" key="6">
    <source>
        <dbReference type="ARBA" id="ARBA00022984"/>
    </source>
</evidence>
<evidence type="ECO:0000313" key="12">
    <source>
        <dbReference type="EMBL" id="CAB4656582.1"/>
    </source>
</evidence>
<dbReference type="GO" id="GO:0009252">
    <property type="term" value="P:peptidoglycan biosynthetic process"/>
    <property type="evidence" value="ECO:0007669"/>
    <property type="project" value="UniProtKB-KW"/>
</dbReference>
<evidence type="ECO:0000256" key="9">
    <source>
        <dbReference type="ARBA" id="ARBA00023316"/>
    </source>
</evidence>
<protein>
    <submittedName>
        <fullName evidence="12">Unannotated protein</fullName>
    </submittedName>
</protein>
<keyword evidence="8" id="KW-0131">Cell cycle</keyword>
<keyword evidence="6" id="KW-0573">Peptidoglycan synthesis</keyword>
<evidence type="ECO:0000256" key="1">
    <source>
        <dbReference type="ARBA" id="ARBA00022475"/>
    </source>
</evidence>
<feature type="domain" description="Glycosyltransferase family 28 N-terminal" evidence="10">
    <location>
        <begin position="6"/>
        <end position="141"/>
    </location>
</feature>
<evidence type="ECO:0000256" key="7">
    <source>
        <dbReference type="ARBA" id="ARBA00023136"/>
    </source>
</evidence>
<keyword evidence="5" id="KW-0133">Cell shape</keyword>
<feature type="domain" description="Glycosyl transferase family 28 C-terminal" evidence="11">
    <location>
        <begin position="197"/>
        <end position="333"/>
    </location>
</feature>
<dbReference type="CDD" id="cd03785">
    <property type="entry name" value="GT28_MurG"/>
    <property type="match status" value="1"/>
</dbReference>
<organism evidence="12">
    <name type="scientific">freshwater metagenome</name>
    <dbReference type="NCBI Taxonomy" id="449393"/>
    <lineage>
        <taxon>unclassified sequences</taxon>
        <taxon>metagenomes</taxon>
        <taxon>ecological metagenomes</taxon>
    </lineage>
</organism>
<keyword evidence="9" id="KW-0961">Cell wall biogenesis/degradation</keyword>
<keyword evidence="2" id="KW-0132">Cell division</keyword>
<dbReference type="PANTHER" id="PTHR21015">
    <property type="entry name" value="UDP-N-ACETYLGLUCOSAMINE--N-ACETYLMURAMYL-(PENTAPEPTIDE) PYROPHOSPHORYL-UNDECAPRENOL N-ACETYLGLUCOSAMINE TRANSFERASE 1"/>
    <property type="match status" value="1"/>
</dbReference>
<dbReference type="PANTHER" id="PTHR21015:SF22">
    <property type="entry name" value="GLYCOSYLTRANSFERASE"/>
    <property type="match status" value="1"/>
</dbReference>
<keyword evidence="7" id="KW-0472">Membrane</keyword>
<dbReference type="HAMAP" id="MF_00033">
    <property type="entry name" value="MurG"/>
    <property type="match status" value="1"/>
</dbReference>
<dbReference type="GO" id="GO:0071555">
    <property type="term" value="P:cell wall organization"/>
    <property type="evidence" value="ECO:0007669"/>
    <property type="project" value="UniProtKB-KW"/>
</dbReference>
<evidence type="ECO:0000256" key="2">
    <source>
        <dbReference type="ARBA" id="ARBA00022618"/>
    </source>
</evidence>
<dbReference type="GO" id="GO:0050511">
    <property type="term" value="F:undecaprenyldiphospho-muramoylpentapeptide beta-N-acetylglucosaminyltransferase activity"/>
    <property type="evidence" value="ECO:0007669"/>
    <property type="project" value="InterPro"/>
</dbReference>
<reference evidence="12" key="1">
    <citation type="submission" date="2020-05" db="EMBL/GenBank/DDBJ databases">
        <authorList>
            <person name="Chiriac C."/>
            <person name="Salcher M."/>
            <person name="Ghai R."/>
            <person name="Kavagutti S V."/>
        </authorList>
    </citation>
    <scope>NUCLEOTIDE SEQUENCE</scope>
</reference>
<dbReference type="Gene3D" id="3.40.50.2000">
    <property type="entry name" value="Glycogen Phosphorylase B"/>
    <property type="match status" value="2"/>
</dbReference>
<gene>
    <name evidence="12" type="ORF">UFOPK2288_00150</name>
</gene>
<dbReference type="AlphaFoldDB" id="A0A6J6L4G3"/>